<proteinExistence type="predicted"/>
<dbReference type="EMBL" id="LCYA01000196">
    <property type="protein sequence ID" value="KWV84435.1"/>
    <property type="molecule type" value="Genomic_DNA"/>
</dbReference>
<evidence type="ECO:0000313" key="1">
    <source>
        <dbReference type="EMBL" id="KWV84435.1"/>
    </source>
</evidence>
<evidence type="ECO:0000313" key="2">
    <source>
        <dbReference type="Proteomes" id="UP000061348"/>
    </source>
</evidence>
<organism evidence="1 2">
    <name type="scientific">Pseudomonas fluorescens</name>
    <dbReference type="NCBI Taxonomy" id="294"/>
    <lineage>
        <taxon>Bacteria</taxon>
        <taxon>Pseudomonadati</taxon>
        <taxon>Pseudomonadota</taxon>
        <taxon>Gammaproteobacteria</taxon>
        <taxon>Pseudomonadales</taxon>
        <taxon>Pseudomonadaceae</taxon>
        <taxon>Pseudomonas</taxon>
    </lineage>
</organism>
<gene>
    <name evidence="1" type="ORF">PFLmoz3_05938</name>
</gene>
<reference evidence="1 2" key="1">
    <citation type="submission" date="2015-05" db="EMBL/GenBank/DDBJ databases">
        <title>A genomic and transcriptomic approach to investigate the blue pigment phenotype in Pseudomonas fluorescens.</title>
        <authorList>
            <person name="Andreani N.A."/>
            <person name="Cardazzo B."/>
        </authorList>
    </citation>
    <scope>NUCLEOTIDE SEQUENCE [LARGE SCALE GENOMIC DNA]</scope>
    <source>
        <strain evidence="1 2">Ps_22</strain>
    </source>
</reference>
<dbReference type="AlphaFoldDB" id="A0A109LBI3"/>
<accession>A0A109LBI3</accession>
<sequence length="95" mass="10094">MLLWAVVDQLEQIAASVVAIGLTIVSHGSRILEMSRPAISAAGLPAGGFDQLVKTVVGIAVDRLDALVGKEAHRQCLVFKAKDIAHRVIDVVQIL</sequence>
<dbReference type="Proteomes" id="UP000061348">
    <property type="component" value="Unassembled WGS sequence"/>
</dbReference>
<protein>
    <submittedName>
        <fullName evidence="1">Uncharacterized protein</fullName>
    </submittedName>
</protein>
<comment type="caution">
    <text evidence="1">The sequence shown here is derived from an EMBL/GenBank/DDBJ whole genome shotgun (WGS) entry which is preliminary data.</text>
</comment>
<name>A0A109LBI3_PSEFL</name>